<dbReference type="EnsemblPlants" id="AVESA.00010b.r2.1CG0090660.1">
    <property type="protein sequence ID" value="AVESA.00010b.r2.1CG0090660.1.CDS"/>
    <property type="gene ID" value="AVESA.00010b.r2.1CG0090660"/>
</dbReference>
<evidence type="ECO:0000313" key="2">
    <source>
        <dbReference type="Proteomes" id="UP001732700"/>
    </source>
</evidence>
<name>A0ACD5TNI0_AVESA</name>
<organism evidence="1 2">
    <name type="scientific">Avena sativa</name>
    <name type="common">Oat</name>
    <dbReference type="NCBI Taxonomy" id="4498"/>
    <lineage>
        <taxon>Eukaryota</taxon>
        <taxon>Viridiplantae</taxon>
        <taxon>Streptophyta</taxon>
        <taxon>Embryophyta</taxon>
        <taxon>Tracheophyta</taxon>
        <taxon>Spermatophyta</taxon>
        <taxon>Magnoliopsida</taxon>
        <taxon>Liliopsida</taxon>
        <taxon>Poales</taxon>
        <taxon>Poaceae</taxon>
        <taxon>BOP clade</taxon>
        <taxon>Pooideae</taxon>
        <taxon>Poodae</taxon>
        <taxon>Poeae</taxon>
        <taxon>Poeae Chloroplast Group 1 (Aveneae type)</taxon>
        <taxon>Aveninae</taxon>
        <taxon>Avena</taxon>
    </lineage>
</organism>
<accession>A0ACD5TNI0</accession>
<evidence type="ECO:0000313" key="1">
    <source>
        <dbReference type="EnsemblPlants" id="AVESA.00010b.r2.1CG0090660.1.CDS"/>
    </source>
</evidence>
<protein>
    <submittedName>
        <fullName evidence="1">Uncharacterized protein</fullName>
    </submittedName>
</protein>
<proteinExistence type="predicted"/>
<sequence>MGMLCCHAIRVISHMGIREIPQRHILTRWTRAACRVLPEHLRMYQKESPAMLSTSFRHTALYRTALELVQLADSNTESFEVAMGMMLDAMPKLAETSIIKDGLGSEQKMHASTPPAARTNMILEPNHDECPGSILRTDIIAPLKRKDLGRTTAARARPGYEIGVKRTRFCGVCRRSGHNAAGCPTVERKTKKSRKEPRCSNCGILGHTKTSCANWFGRHRVS</sequence>
<dbReference type="Proteomes" id="UP001732700">
    <property type="component" value="Chromosome 1C"/>
</dbReference>
<reference evidence="1" key="1">
    <citation type="submission" date="2021-05" db="EMBL/GenBank/DDBJ databases">
        <authorList>
            <person name="Scholz U."/>
            <person name="Mascher M."/>
            <person name="Fiebig A."/>
        </authorList>
    </citation>
    <scope>NUCLEOTIDE SEQUENCE [LARGE SCALE GENOMIC DNA]</scope>
</reference>
<reference evidence="1" key="2">
    <citation type="submission" date="2025-09" db="UniProtKB">
        <authorList>
            <consortium name="EnsemblPlants"/>
        </authorList>
    </citation>
    <scope>IDENTIFICATION</scope>
</reference>
<keyword evidence="2" id="KW-1185">Reference proteome</keyword>